<dbReference type="EMBL" id="DS469673">
    <property type="protein sequence ID" value="EDO36310.1"/>
    <property type="molecule type" value="Genomic_DNA"/>
</dbReference>
<keyword evidence="1" id="KW-0677">Repeat</keyword>
<dbReference type="PROSITE" id="PS50825">
    <property type="entry name" value="HYR"/>
    <property type="match status" value="1"/>
</dbReference>
<proteinExistence type="predicted"/>
<feature type="non-terminal residue" evidence="3">
    <location>
        <position position="1"/>
    </location>
</feature>
<dbReference type="PANTHER" id="PTHR24273:SF32">
    <property type="entry name" value="HYALIN"/>
    <property type="match status" value="1"/>
</dbReference>
<protein>
    <recommendedName>
        <fullName evidence="2">HYR domain-containing protein</fullName>
    </recommendedName>
</protein>
<dbReference type="PANTHER" id="PTHR24273">
    <property type="entry name" value="FI04643P-RELATED"/>
    <property type="match status" value="1"/>
</dbReference>
<name>A7SIZ9_NEMVE</name>
<dbReference type="PhylomeDB" id="A7SIZ9"/>
<dbReference type="InParanoid" id="A7SIZ9"/>
<sequence>DVTPPSTTNCPASFTHKTAVALATVTWTEPTFTDNVGVVSVMASKRPGHQMYRDTSLKVQYIAADTSGNTETCTFTITVEGTLDNLEPLHIRH</sequence>
<dbReference type="Proteomes" id="UP000001593">
    <property type="component" value="Unassembled WGS sequence"/>
</dbReference>
<evidence type="ECO:0000256" key="1">
    <source>
        <dbReference type="ARBA" id="ARBA00022737"/>
    </source>
</evidence>
<dbReference type="STRING" id="45351.A7SIZ9"/>
<dbReference type="HOGENOM" id="CLU_2405713_0_0_1"/>
<dbReference type="InterPro" id="IPR003410">
    <property type="entry name" value="HYR_dom"/>
</dbReference>
<evidence type="ECO:0000313" key="3">
    <source>
        <dbReference type="EMBL" id="EDO36310.1"/>
    </source>
</evidence>
<reference evidence="3 4" key="1">
    <citation type="journal article" date="2007" name="Science">
        <title>Sea anemone genome reveals ancestral eumetazoan gene repertoire and genomic organization.</title>
        <authorList>
            <person name="Putnam N.H."/>
            <person name="Srivastava M."/>
            <person name="Hellsten U."/>
            <person name="Dirks B."/>
            <person name="Chapman J."/>
            <person name="Salamov A."/>
            <person name="Terry A."/>
            <person name="Shapiro H."/>
            <person name="Lindquist E."/>
            <person name="Kapitonov V.V."/>
            <person name="Jurka J."/>
            <person name="Genikhovich G."/>
            <person name="Grigoriev I.V."/>
            <person name="Lucas S.M."/>
            <person name="Steele R.E."/>
            <person name="Finnerty J.R."/>
            <person name="Technau U."/>
            <person name="Martindale M.Q."/>
            <person name="Rokhsar D.S."/>
        </authorList>
    </citation>
    <scope>NUCLEOTIDE SEQUENCE [LARGE SCALE GENOMIC DNA]</scope>
    <source>
        <strain evidence="4">CH2 X CH6</strain>
    </source>
</reference>
<evidence type="ECO:0000313" key="4">
    <source>
        <dbReference type="Proteomes" id="UP000001593"/>
    </source>
</evidence>
<dbReference type="AlphaFoldDB" id="A7SIZ9"/>
<keyword evidence="4" id="KW-1185">Reference proteome</keyword>
<evidence type="ECO:0000259" key="2">
    <source>
        <dbReference type="PROSITE" id="PS50825"/>
    </source>
</evidence>
<accession>A7SIZ9</accession>
<feature type="domain" description="HYR" evidence="2">
    <location>
        <begin position="1"/>
        <end position="81"/>
    </location>
</feature>
<dbReference type="Pfam" id="PF02494">
    <property type="entry name" value="HYR"/>
    <property type="match status" value="1"/>
</dbReference>
<gene>
    <name evidence="3" type="ORF">NEMVEDRAFT_v1g120049</name>
</gene>
<organism evidence="3 4">
    <name type="scientific">Nematostella vectensis</name>
    <name type="common">Starlet sea anemone</name>
    <dbReference type="NCBI Taxonomy" id="45351"/>
    <lineage>
        <taxon>Eukaryota</taxon>
        <taxon>Metazoa</taxon>
        <taxon>Cnidaria</taxon>
        <taxon>Anthozoa</taxon>
        <taxon>Hexacorallia</taxon>
        <taxon>Actiniaria</taxon>
        <taxon>Edwardsiidae</taxon>
        <taxon>Nematostella</taxon>
    </lineage>
</organism>